<keyword evidence="5" id="KW-0472">Membrane</keyword>
<keyword evidence="3" id="KW-0539">Nucleus</keyword>
<dbReference type="EMBL" id="OZ022410">
    <property type="protein sequence ID" value="CAK9441422.1"/>
    <property type="molecule type" value="Genomic_DNA"/>
</dbReference>
<sequence>MVSRDCYSKLGSEVVEERIEAATSLIQDLKNEDNASEWDYALTRLMKGLITTRQSAKIGFSMALTEVVHQLINDGKLTVEQYLTKLEDVTRVRSQMKGKEERAVLFGRLFGLQVLLSTGCIFRALHYLARFVTILVELAGTKSWIREVAFATLVQVITEVPAKFKDEILVSVLQSVNDLGLNLSTEGLAVYLNIDRTQRTHLAGKIKNPKTNWKNGDPLRKGNLPVLAKVLKDAEVVDPEAEDTKSQKGSWSPRLPFVWNLIVKNFTSGDEFEEEGESPVSVQDSKKRKKMAKVPDHISFKDFYTVVVDESLFAEKSSHERKYWGFMIFMRFLPGLGREVKYLFTPNFMRCLINQASHKSRILHGIARETLDFIPRVCVDEPEVSTIVLKQLLDESKGGCWNFDLISKSHTIDGILSKPNDEMITFILEKFDNALKAQDVSEGFKNSNDNVLKWCLDKLMYMVKKKSDLANLQSIFDLLIELSLFETTASPQIRKCAQEKLNSLLSEVMTQTFQHKSWSFYCYQQILSLEKSRKCLVEFDDELIQVKQQTIAMISTIESLCQKRKKKTEKEIVKSSDSDTLEMFELLFTLCFIQLYSEDEEIVQILSELTVVFEKQFSGADEAEAETEDESNPSVIMTEIILSFISRKSNLLKKLSLTVWEKFLCVETADGQLRLDDACFQLLLDVLVARENKEGQQSLFEGDGEFVDEEDDSVDSEAGNDGDENEDEEMEEENEEDGSDEAEEDEEEEDEEEEDEEEEEESDEEIEESHTEANTTMTDLDRETNLKLAKALGIPTRESGEVKFDELSDLDSSNDDYESDSMDDEQMMAMDDQLSKIFKERQDILKSVTTGNKRKAEVMEAKENMIFFKNRVLDLLEVFTRIHPDSFYNLKFIEPVITLINLTLDKNLGVKAHKYLKTRLSKTKLDPSKIRDVETVSRSLLEMIEKLQDSASTTKSSNLAVLASYNQACIILAKNLVFLDSKNLEAVVDIYASSLKKWALSDDSRLQPSLFFDFVNWIRSKKK</sequence>
<comment type="subcellular location">
    <subcellularLocation>
        <location evidence="1">Nucleus</location>
    </subcellularLocation>
</comment>
<organism evidence="6 7">
    <name type="scientific">Lodderomyces beijingensis</name>
    <dbReference type="NCBI Taxonomy" id="1775926"/>
    <lineage>
        <taxon>Eukaryota</taxon>
        <taxon>Fungi</taxon>
        <taxon>Dikarya</taxon>
        <taxon>Ascomycota</taxon>
        <taxon>Saccharomycotina</taxon>
        <taxon>Pichiomycetes</taxon>
        <taxon>Debaryomycetaceae</taxon>
        <taxon>Candida/Lodderomyces clade</taxon>
        <taxon>Lodderomyces</taxon>
    </lineage>
</organism>
<reference evidence="6 7" key="1">
    <citation type="submission" date="2024-03" db="EMBL/GenBank/DDBJ databases">
        <authorList>
            <person name="Brejova B."/>
        </authorList>
    </citation>
    <scope>NUCLEOTIDE SEQUENCE [LARGE SCALE GENOMIC DNA]</scope>
    <source>
        <strain evidence="6 7">CBS 14171</strain>
    </source>
</reference>
<dbReference type="RefSeq" id="XP_066832228.1">
    <property type="nucleotide sequence ID" value="XM_066975606.1"/>
</dbReference>
<dbReference type="InterPro" id="IPR007015">
    <property type="entry name" value="DNA_pol_V/MYBBP1A"/>
</dbReference>
<accession>A0ABP0ZSF9</accession>
<keyword evidence="5" id="KW-1133">Transmembrane helix</keyword>
<dbReference type="Proteomes" id="UP001497383">
    <property type="component" value="Chromosome 6"/>
</dbReference>
<keyword evidence="7" id="KW-1185">Reference proteome</keyword>
<evidence type="ECO:0000256" key="5">
    <source>
        <dbReference type="SAM" id="Phobius"/>
    </source>
</evidence>
<feature type="region of interest" description="Disordered" evidence="4">
    <location>
        <begin position="698"/>
        <end position="783"/>
    </location>
</feature>
<evidence type="ECO:0000256" key="4">
    <source>
        <dbReference type="SAM" id="MobiDB-lite"/>
    </source>
</evidence>
<dbReference type="SUPFAM" id="SSF48371">
    <property type="entry name" value="ARM repeat"/>
    <property type="match status" value="1"/>
</dbReference>
<evidence type="ECO:0000313" key="6">
    <source>
        <dbReference type="EMBL" id="CAK9441422.1"/>
    </source>
</evidence>
<dbReference type="PANTHER" id="PTHR13213:SF2">
    <property type="entry name" value="MYB-BINDING PROTEIN 1A"/>
    <property type="match status" value="1"/>
</dbReference>
<evidence type="ECO:0000256" key="2">
    <source>
        <dbReference type="ARBA" id="ARBA00006809"/>
    </source>
</evidence>
<comment type="similarity">
    <text evidence="2">Belongs to the MYBBP1A family.</text>
</comment>
<name>A0ABP0ZSF9_9ASCO</name>
<evidence type="ECO:0008006" key="8">
    <source>
        <dbReference type="Google" id="ProtNLM"/>
    </source>
</evidence>
<keyword evidence="5" id="KW-0812">Transmembrane</keyword>
<dbReference type="PANTHER" id="PTHR13213">
    <property type="entry name" value="MYB-BINDING PROTEIN 1A FAMILY MEMBER"/>
    <property type="match status" value="1"/>
</dbReference>
<dbReference type="Pfam" id="PF04931">
    <property type="entry name" value="DNA_pol_phi"/>
    <property type="match status" value="1"/>
</dbReference>
<protein>
    <recommendedName>
        <fullName evidence="8">DNA polymerase V</fullName>
    </recommendedName>
</protein>
<evidence type="ECO:0000256" key="3">
    <source>
        <dbReference type="ARBA" id="ARBA00023242"/>
    </source>
</evidence>
<feature type="transmembrane region" description="Helical" evidence="5">
    <location>
        <begin position="103"/>
        <end position="125"/>
    </location>
</feature>
<evidence type="ECO:0000313" key="7">
    <source>
        <dbReference type="Proteomes" id="UP001497383"/>
    </source>
</evidence>
<evidence type="ECO:0000256" key="1">
    <source>
        <dbReference type="ARBA" id="ARBA00004123"/>
    </source>
</evidence>
<dbReference type="GeneID" id="92210486"/>
<gene>
    <name evidence="6" type="ORF">LODBEIA_P52900</name>
</gene>
<proteinExistence type="inferred from homology"/>
<dbReference type="InterPro" id="IPR016024">
    <property type="entry name" value="ARM-type_fold"/>
</dbReference>
<feature type="compositionally biased region" description="Acidic residues" evidence="4">
    <location>
        <begin position="702"/>
        <end position="767"/>
    </location>
</feature>